<protein>
    <recommendedName>
        <fullName evidence="3">Reverse transcriptase domain-containing protein</fullName>
    </recommendedName>
</protein>
<keyword evidence="2" id="KW-1185">Reference proteome</keyword>
<dbReference type="Proteomes" id="UP000235145">
    <property type="component" value="Unassembled WGS sequence"/>
</dbReference>
<evidence type="ECO:0000313" key="1">
    <source>
        <dbReference type="EMBL" id="KAJ0214846.1"/>
    </source>
</evidence>
<organism evidence="1 2">
    <name type="scientific">Lactuca sativa</name>
    <name type="common">Garden lettuce</name>
    <dbReference type="NCBI Taxonomy" id="4236"/>
    <lineage>
        <taxon>Eukaryota</taxon>
        <taxon>Viridiplantae</taxon>
        <taxon>Streptophyta</taxon>
        <taxon>Embryophyta</taxon>
        <taxon>Tracheophyta</taxon>
        <taxon>Spermatophyta</taxon>
        <taxon>Magnoliopsida</taxon>
        <taxon>eudicotyledons</taxon>
        <taxon>Gunneridae</taxon>
        <taxon>Pentapetalae</taxon>
        <taxon>asterids</taxon>
        <taxon>campanulids</taxon>
        <taxon>Asterales</taxon>
        <taxon>Asteraceae</taxon>
        <taxon>Cichorioideae</taxon>
        <taxon>Cichorieae</taxon>
        <taxon>Lactucinae</taxon>
        <taxon>Lactuca</taxon>
    </lineage>
</organism>
<reference evidence="1 2" key="1">
    <citation type="journal article" date="2017" name="Nat. Commun.">
        <title>Genome assembly with in vitro proximity ligation data and whole-genome triplication in lettuce.</title>
        <authorList>
            <person name="Reyes-Chin-Wo S."/>
            <person name="Wang Z."/>
            <person name="Yang X."/>
            <person name="Kozik A."/>
            <person name="Arikit S."/>
            <person name="Song C."/>
            <person name="Xia L."/>
            <person name="Froenicke L."/>
            <person name="Lavelle D.O."/>
            <person name="Truco M.J."/>
            <person name="Xia R."/>
            <person name="Zhu S."/>
            <person name="Xu C."/>
            <person name="Xu H."/>
            <person name="Xu X."/>
            <person name="Cox K."/>
            <person name="Korf I."/>
            <person name="Meyers B.C."/>
            <person name="Michelmore R.W."/>
        </authorList>
    </citation>
    <scope>NUCLEOTIDE SEQUENCE [LARGE SCALE GENOMIC DNA]</scope>
    <source>
        <strain evidence="2">cv. Salinas</strain>
        <tissue evidence="1">Seedlings</tissue>
    </source>
</reference>
<accession>A0A9R1VY91</accession>
<dbReference type="AlphaFoldDB" id="A0A9R1VY91"/>
<dbReference type="EMBL" id="NBSK02000003">
    <property type="protein sequence ID" value="KAJ0214846.1"/>
    <property type="molecule type" value="Genomic_DNA"/>
</dbReference>
<sequence>MIVNGSSAYEFDIIEGVRQGNPFSPCPFMLDMEGLNFFDEIDKREIYLTVNSQLGLYSWLWALFHPLQLLRCPSRCEYEPQEKLETEHREIPSNTLRLEG</sequence>
<gene>
    <name evidence="1" type="ORF">LSAT_V11C300109370</name>
</gene>
<evidence type="ECO:0008006" key="3">
    <source>
        <dbReference type="Google" id="ProtNLM"/>
    </source>
</evidence>
<name>A0A9R1VY91_LACSA</name>
<comment type="caution">
    <text evidence="1">The sequence shown here is derived from an EMBL/GenBank/DDBJ whole genome shotgun (WGS) entry which is preliminary data.</text>
</comment>
<proteinExistence type="predicted"/>
<evidence type="ECO:0000313" key="2">
    <source>
        <dbReference type="Proteomes" id="UP000235145"/>
    </source>
</evidence>